<comment type="caution">
    <text evidence="2">The sequence shown here is derived from an EMBL/GenBank/DDBJ whole genome shotgun (WGS) entry which is preliminary data.</text>
</comment>
<evidence type="ECO:0000313" key="2">
    <source>
        <dbReference type="EMBL" id="MDL2409771.1"/>
    </source>
</evidence>
<evidence type="ECO:0000259" key="1">
    <source>
        <dbReference type="Pfam" id="PF03358"/>
    </source>
</evidence>
<dbReference type="Proteomes" id="UP001172630">
    <property type="component" value="Unassembled WGS sequence"/>
</dbReference>
<keyword evidence="2" id="KW-0560">Oxidoreductase</keyword>
<dbReference type="PANTHER" id="PTHR30543">
    <property type="entry name" value="CHROMATE REDUCTASE"/>
    <property type="match status" value="1"/>
</dbReference>
<dbReference type="Pfam" id="PF03358">
    <property type="entry name" value="FMN_red"/>
    <property type="match status" value="1"/>
</dbReference>
<sequence>MTTVSIIISSTREGRFGDQPAQWFHDHLAKRQSVTAKLLDLRDFTMPFFDQMMPPAMPGRPAYPDEAVQRWTSEIANSDAFVIVAAEYNFGPPAVLKNALDWVYPEWNRKPIGFVSYGGASGVRSVQQLRDTAVELQMAPIRSAVHLPPDTLMAYFTGGDVKAALAKSDDAAETMINDLLWWSAALKTARSQAA</sequence>
<dbReference type="InterPro" id="IPR029039">
    <property type="entry name" value="Flavoprotein-like_sf"/>
</dbReference>
<gene>
    <name evidence="2" type="ORF">PY650_29955</name>
</gene>
<feature type="domain" description="NADPH-dependent FMN reductase-like" evidence="1">
    <location>
        <begin position="3"/>
        <end position="147"/>
    </location>
</feature>
<organism evidence="2 3">
    <name type="scientific">Rhizobium calliandrae</name>
    <dbReference type="NCBI Taxonomy" id="1312182"/>
    <lineage>
        <taxon>Bacteria</taxon>
        <taxon>Pseudomonadati</taxon>
        <taxon>Pseudomonadota</taxon>
        <taxon>Alphaproteobacteria</taxon>
        <taxon>Hyphomicrobiales</taxon>
        <taxon>Rhizobiaceae</taxon>
        <taxon>Rhizobium/Agrobacterium group</taxon>
        <taxon>Rhizobium</taxon>
    </lineage>
</organism>
<dbReference type="InterPro" id="IPR050712">
    <property type="entry name" value="NAD(P)H-dep_reductase"/>
</dbReference>
<dbReference type="InterPro" id="IPR005025">
    <property type="entry name" value="FMN_Rdtase-like_dom"/>
</dbReference>
<dbReference type="GO" id="GO:0016491">
    <property type="term" value="F:oxidoreductase activity"/>
    <property type="evidence" value="ECO:0007669"/>
    <property type="project" value="UniProtKB-KW"/>
</dbReference>
<dbReference type="EMBL" id="JARFYN010000058">
    <property type="protein sequence ID" value="MDL2409771.1"/>
    <property type="molecule type" value="Genomic_DNA"/>
</dbReference>
<keyword evidence="3" id="KW-1185">Reference proteome</keyword>
<dbReference type="Gene3D" id="3.40.50.360">
    <property type="match status" value="1"/>
</dbReference>
<dbReference type="SUPFAM" id="SSF52218">
    <property type="entry name" value="Flavoproteins"/>
    <property type="match status" value="1"/>
</dbReference>
<dbReference type="EC" id="1.-.-.-" evidence="2"/>
<proteinExistence type="predicted"/>
<accession>A0ABT7KMA4</accession>
<evidence type="ECO:0000313" key="3">
    <source>
        <dbReference type="Proteomes" id="UP001172630"/>
    </source>
</evidence>
<protein>
    <submittedName>
        <fullName evidence="2">NAD(P)H-dependent oxidoreductase</fullName>
        <ecNumber evidence="2">1.-.-.-</ecNumber>
    </submittedName>
</protein>
<dbReference type="RefSeq" id="WP_285883420.1">
    <property type="nucleotide sequence ID" value="NZ_JARFYN010000058.1"/>
</dbReference>
<reference evidence="2" key="1">
    <citation type="submission" date="2023-06" db="EMBL/GenBank/DDBJ databases">
        <title>Phylogenetic Diversity of Rhizobium strains.</title>
        <authorList>
            <person name="Moura F.T."/>
            <person name="Helene L.C.F."/>
            <person name="Hungria M."/>
        </authorList>
    </citation>
    <scope>NUCLEOTIDE SEQUENCE</scope>
    <source>
        <strain evidence="2">CCGE524</strain>
    </source>
</reference>
<name>A0ABT7KMA4_9HYPH</name>
<dbReference type="PANTHER" id="PTHR30543:SF21">
    <property type="entry name" value="NAD(P)H-DEPENDENT FMN REDUCTASE LOT6"/>
    <property type="match status" value="1"/>
</dbReference>